<feature type="non-terminal residue" evidence="15">
    <location>
        <position position="1"/>
    </location>
</feature>
<evidence type="ECO:0000256" key="13">
    <source>
        <dbReference type="ARBA" id="ARBA00023136"/>
    </source>
</evidence>
<dbReference type="Proteomes" id="UP000285301">
    <property type="component" value="Unassembled WGS sequence"/>
</dbReference>
<keyword evidence="10" id="KW-0256">Endoplasmic reticulum</keyword>
<dbReference type="PANTHER" id="PTHR12317">
    <property type="entry name" value="DIACYLGLYCEROL O-ACYLTRANSFERASE"/>
    <property type="match status" value="1"/>
</dbReference>
<accession>A0A443Q758</accession>
<dbReference type="GO" id="GO:0006071">
    <property type="term" value="P:glycerol metabolic process"/>
    <property type="evidence" value="ECO:0007669"/>
    <property type="project" value="UniProtKB-KW"/>
</dbReference>
<evidence type="ECO:0000256" key="2">
    <source>
        <dbReference type="ARBA" id="ARBA00004771"/>
    </source>
</evidence>
<evidence type="ECO:0000256" key="4">
    <source>
        <dbReference type="ARBA" id="ARBA00005420"/>
    </source>
</evidence>
<keyword evidence="9" id="KW-0319">Glycerol metabolism</keyword>
<evidence type="ECO:0000256" key="10">
    <source>
        <dbReference type="ARBA" id="ARBA00022824"/>
    </source>
</evidence>
<evidence type="ECO:0000256" key="7">
    <source>
        <dbReference type="ARBA" id="ARBA00022679"/>
    </source>
</evidence>
<name>A0A443Q758_9ACAR</name>
<dbReference type="GO" id="GO:0019432">
    <property type="term" value="P:triglyceride biosynthetic process"/>
    <property type="evidence" value="ECO:0007669"/>
    <property type="project" value="TreeGrafter"/>
</dbReference>
<proteinExistence type="inferred from homology"/>
<evidence type="ECO:0000313" key="15">
    <source>
        <dbReference type="EMBL" id="RWR98870.1"/>
    </source>
</evidence>
<protein>
    <recommendedName>
        <fullName evidence="5">diacylglycerol O-acyltransferase</fullName>
        <ecNumber evidence="5">2.3.1.20</ecNumber>
    </recommendedName>
</protein>
<dbReference type="STRING" id="1965070.A0A443Q758"/>
<dbReference type="OrthoDB" id="10008102at2759"/>
<evidence type="ECO:0000256" key="11">
    <source>
        <dbReference type="ARBA" id="ARBA00022989"/>
    </source>
</evidence>
<reference evidence="15 16" key="1">
    <citation type="journal article" date="2018" name="Gigascience">
        <title>Genomes of trombidid mites reveal novel predicted allergens and laterally-transferred genes associated with secondary metabolism.</title>
        <authorList>
            <person name="Dong X."/>
            <person name="Chaisiri K."/>
            <person name="Xia D."/>
            <person name="Armstrong S.D."/>
            <person name="Fang Y."/>
            <person name="Donnelly M.J."/>
            <person name="Kadowaki T."/>
            <person name="McGarry J.W."/>
            <person name="Darby A.C."/>
            <person name="Makepeace B.L."/>
        </authorList>
    </citation>
    <scope>NUCLEOTIDE SEQUENCE [LARGE SCALE GENOMIC DNA]</scope>
    <source>
        <strain evidence="15">UoL-WK</strain>
    </source>
</reference>
<dbReference type="PANTHER" id="PTHR12317:SF0">
    <property type="entry name" value="ACYLTRANSFERASE"/>
    <property type="match status" value="1"/>
</dbReference>
<dbReference type="GO" id="GO:0005789">
    <property type="term" value="C:endoplasmic reticulum membrane"/>
    <property type="evidence" value="ECO:0007669"/>
    <property type="project" value="UniProtKB-SubCell"/>
</dbReference>
<keyword evidence="6" id="KW-0444">Lipid biosynthesis</keyword>
<evidence type="ECO:0000256" key="6">
    <source>
        <dbReference type="ARBA" id="ARBA00022516"/>
    </source>
</evidence>
<evidence type="ECO:0000313" key="16">
    <source>
        <dbReference type="Proteomes" id="UP000285301"/>
    </source>
</evidence>
<dbReference type="InterPro" id="IPR007130">
    <property type="entry name" value="DAGAT"/>
</dbReference>
<feature type="non-terminal residue" evidence="15">
    <location>
        <position position="149"/>
    </location>
</feature>
<evidence type="ECO:0000256" key="8">
    <source>
        <dbReference type="ARBA" id="ARBA00022692"/>
    </source>
</evidence>
<keyword evidence="11" id="KW-1133">Transmembrane helix</keyword>
<keyword evidence="7 15" id="KW-0808">Transferase</keyword>
<evidence type="ECO:0000256" key="9">
    <source>
        <dbReference type="ARBA" id="ARBA00022798"/>
    </source>
</evidence>
<evidence type="ECO:0000256" key="3">
    <source>
        <dbReference type="ARBA" id="ARBA00005189"/>
    </source>
</evidence>
<dbReference type="EMBL" id="NCKU01018150">
    <property type="protein sequence ID" value="RWR98870.1"/>
    <property type="molecule type" value="Genomic_DNA"/>
</dbReference>
<comment type="pathway">
    <text evidence="3">Lipid metabolism.</text>
</comment>
<gene>
    <name evidence="15" type="ORF">B4U79_12933</name>
</gene>
<comment type="subcellular location">
    <subcellularLocation>
        <location evidence="1">Endoplasmic reticulum membrane</location>
        <topology evidence="1">Multi-pass membrane protein</topology>
    </subcellularLocation>
</comment>
<keyword evidence="13" id="KW-0472">Membrane</keyword>
<organism evidence="15 16">
    <name type="scientific">Dinothrombium tinctorium</name>
    <dbReference type="NCBI Taxonomy" id="1965070"/>
    <lineage>
        <taxon>Eukaryota</taxon>
        <taxon>Metazoa</taxon>
        <taxon>Ecdysozoa</taxon>
        <taxon>Arthropoda</taxon>
        <taxon>Chelicerata</taxon>
        <taxon>Arachnida</taxon>
        <taxon>Acari</taxon>
        <taxon>Acariformes</taxon>
        <taxon>Trombidiformes</taxon>
        <taxon>Prostigmata</taxon>
        <taxon>Anystina</taxon>
        <taxon>Parasitengona</taxon>
        <taxon>Trombidioidea</taxon>
        <taxon>Trombidiidae</taxon>
        <taxon>Dinothrombium</taxon>
    </lineage>
</organism>
<dbReference type="EC" id="2.3.1.20" evidence="5"/>
<dbReference type="AlphaFoldDB" id="A0A443Q758"/>
<keyword evidence="14 15" id="KW-0012">Acyltransferase</keyword>
<comment type="pathway">
    <text evidence="2">Glycerolipid metabolism; triacylglycerol biosynthesis.</text>
</comment>
<keyword evidence="16" id="KW-1185">Reference proteome</keyword>
<evidence type="ECO:0000256" key="12">
    <source>
        <dbReference type="ARBA" id="ARBA00023098"/>
    </source>
</evidence>
<keyword evidence="12" id="KW-0443">Lipid metabolism</keyword>
<comment type="caution">
    <text evidence="15">The sequence shown here is derived from an EMBL/GenBank/DDBJ whole genome shotgun (WGS) entry which is preliminary data.</text>
</comment>
<dbReference type="GO" id="GO:0004144">
    <property type="term" value="F:diacylglycerol O-acyltransferase activity"/>
    <property type="evidence" value="ECO:0007669"/>
    <property type="project" value="UniProtKB-EC"/>
</dbReference>
<dbReference type="Pfam" id="PF03982">
    <property type="entry name" value="DAGAT"/>
    <property type="match status" value="1"/>
</dbReference>
<sequence length="149" mass="16946">GRFWPAYRQFFIYRYHAEYFPVKLHKTADLDPNKNYIIGCHPHGIIGQSIFPNFGTNSTGFSEKFPGIKSRLIILDIQFWLPFNRERLLLLGFCSAKKESIEYLLSKNGKGNAAVIVVGGAAEALYAIPNTMVLKLKNRKGFIKLALKH</sequence>
<evidence type="ECO:0000256" key="5">
    <source>
        <dbReference type="ARBA" id="ARBA00013244"/>
    </source>
</evidence>
<evidence type="ECO:0000256" key="1">
    <source>
        <dbReference type="ARBA" id="ARBA00004477"/>
    </source>
</evidence>
<comment type="similarity">
    <text evidence="4">Belongs to the diacylglycerol acyltransferase family.</text>
</comment>
<keyword evidence="8" id="KW-0812">Transmembrane</keyword>
<evidence type="ECO:0000256" key="14">
    <source>
        <dbReference type="ARBA" id="ARBA00023315"/>
    </source>
</evidence>